<dbReference type="Pfam" id="PF00149">
    <property type="entry name" value="Metallophos"/>
    <property type="match status" value="1"/>
</dbReference>
<dbReference type="PROSITE" id="PS50222">
    <property type="entry name" value="EF_HAND_2"/>
    <property type="match status" value="3"/>
</dbReference>
<evidence type="ECO:0000256" key="4">
    <source>
        <dbReference type="ARBA" id="ARBA00022737"/>
    </source>
</evidence>
<dbReference type="PRINTS" id="PR00114">
    <property type="entry name" value="STPHPHTASE"/>
</dbReference>
<evidence type="ECO:0000256" key="1">
    <source>
        <dbReference type="ARBA" id="ARBA00001936"/>
    </source>
</evidence>
<dbReference type="InterPro" id="IPR002048">
    <property type="entry name" value="EF_hand_dom"/>
</dbReference>
<evidence type="ECO:0000256" key="6">
    <source>
        <dbReference type="ARBA" id="ARBA00022837"/>
    </source>
</evidence>
<dbReference type="InterPro" id="IPR004843">
    <property type="entry name" value="Calcineurin-like_PHP"/>
</dbReference>
<feature type="domain" description="EF-hand" evidence="12">
    <location>
        <begin position="634"/>
        <end position="669"/>
    </location>
</feature>
<dbReference type="SUPFAM" id="SSF47473">
    <property type="entry name" value="EF-hand"/>
    <property type="match status" value="1"/>
</dbReference>
<comment type="similarity">
    <text evidence="2 10 11">Belongs to the PPP phosphatase family.</text>
</comment>
<comment type="catalytic activity">
    <reaction evidence="9 10 11">
        <text>O-phospho-L-threonyl-[protein] + H2O = L-threonyl-[protein] + phosphate</text>
        <dbReference type="Rhea" id="RHEA:47004"/>
        <dbReference type="Rhea" id="RHEA-COMP:11060"/>
        <dbReference type="Rhea" id="RHEA-COMP:11605"/>
        <dbReference type="ChEBI" id="CHEBI:15377"/>
        <dbReference type="ChEBI" id="CHEBI:30013"/>
        <dbReference type="ChEBI" id="CHEBI:43474"/>
        <dbReference type="ChEBI" id="CHEBI:61977"/>
        <dbReference type="EC" id="3.1.3.16"/>
    </reaction>
</comment>
<comment type="catalytic activity">
    <reaction evidence="8">
        <text>O-phospho-L-seryl-[protein] + H2O = L-seryl-[protein] + phosphate</text>
        <dbReference type="Rhea" id="RHEA:20629"/>
        <dbReference type="Rhea" id="RHEA-COMP:9863"/>
        <dbReference type="Rhea" id="RHEA-COMP:11604"/>
        <dbReference type="ChEBI" id="CHEBI:15377"/>
        <dbReference type="ChEBI" id="CHEBI:29999"/>
        <dbReference type="ChEBI" id="CHEBI:43474"/>
        <dbReference type="ChEBI" id="CHEBI:83421"/>
        <dbReference type="EC" id="3.1.3.16"/>
    </reaction>
</comment>
<keyword evidence="7 10" id="KW-0464">Manganese</keyword>
<dbReference type="SMART" id="SM00156">
    <property type="entry name" value="PP2Ac"/>
    <property type="match status" value="1"/>
</dbReference>
<gene>
    <name evidence="14" type="primary">LOC108561907</name>
</gene>
<dbReference type="InterPro" id="IPR012008">
    <property type="entry name" value="Ser/Thr-Pase_EF-hand_contain"/>
</dbReference>
<dbReference type="SMART" id="SM00054">
    <property type="entry name" value="EFh"/>
    <property type="match status" value="3"/>
</dbReference>
<protein>
    <recommendedName>
        <fullName evidence="10">Serine/threonine-protein phosphatase with EF-hands</fullName>
        <ecNumber evidence="10">3.1.3.16</ecNumber>
    </recommendedName>
</protein>
<dbReference type="PROSITE" id="PS00125">
    <property type="entry name" value="SER_THR_PHOSPHATASE"/>
    <property type="match status" value="1"/>
</dbReference>
<dbReference type="Gene3D" id="3.60.21.10">
    <property type="match status" value="1"/>
</dbReference>
<dbReference type="CDD" id="cd00051">
    <property type="entry name" value="EFh"/>
    <property type="match status" value="1"/>
</dbReference>
<dbReference type="Proteomes" id="UP000695000">
    <property type="component" value="Unplaced"/>
</dbReference>
<dbReference type="PANTHER" id="PTHR45668">
    <property type="entry name" value="SERINE/THREONINE-PROTEIN PHOSPHATASE 5-RELATED"/>
    <property type="match status" value="1"/>
</dbReference>
<dbReference type="Pfam" id="PF13833">
    <property type="entry name" value="EF-hand_8"/>
    <property type="match status" value="1"/>
</dbReference>
<evidence type="ECO:0000313" key="14">
    <source>
        <dbReference type="RefSeq" id="XP_017775514.1"/>
    </source>
</evidence>
<dbReference type="RefSeq" id="XP_017775514.1">
    <property type="nucleotide sequence ID" value="XM_017920025.1"/>
</dbReference>
<feature type="domain" description="EF-hand" evidence="12">
    <location>
        <begin position="594"/>
        <end position="629"/>
    </location>
</feature>
<evidence type="ECO:0000256" key="10">
    <source>
        <dbReference type="PIRNR" id="PIRNR000912"/>
    </source>
</evidence>
<dbReference type="PANTHER" id="PTHR45668:SF3">
    <property type="entry name" value="SERINE_THREONINE-PROTEIN PHOSPHATASE RDGC"/>
    <property type="match status" value="1"/>
</dbReference>
<keyword evidence="13" id="KW-1185">Reference proteome</keyword>
<dbReference type="InterPro" id="IPR018247">
    <property type="entry name" value="EF_Hand_1_Ca_BS"/>
</dbReference>
<evidence type="ECO:0000256" key="2">
    <source>
        <dbReference type="ARBA" id="ARBA00008294"/>
    </source>
</evidence>
<dbReference type="InterPro" id="IPR011992">
    <property type="entry name" value="EF-hand-dom_pair"/>
</dbReference>
<evidence type="ECO:0000313" key="13">
    <source>
        <dbReference type="Proteomes" id="UP000695000"/>
    </source>
</evidence>
<dbReference type="Pfam" id="PF13499">
    <property type="entry name" value="EF-hand_7"/>
    <property type="match status" value="1"/>
</dbReference>
<dbReference type="InterPro" id="IPR051134">
    <property type="entry name" value="PPP_phosphatase"/>
</dbReference>
<name>A0ABM1MLR4_NICVS</name>
<dbReference type="InterPro" id="IPR029052">
    <property type="entry name" value="Metallo-depent_PP-like"/>
</dbReference>
<dbReference type="GeneID" id="108561907"/>
<dbReference type="EC" id="3.1.3.16" evidence="10"/>
<evidence type="ECO:0000256" key="11">
    <source>
        <dbReference type="RuleBase" id="RU004273"/>
    </source>
</evidence>
<evidence type="ECO:0000259" key="12">
    <source>
        <dbReference type="PROSITE" id="PS50222"/>
    </source>
</evidence>
<keyword evidence="3 10" id="KW-0479">Metal-binding</keyword>
<dbReference type="PROSITE" id="PS00018">
    <property type="entry name" value="EF_HAND_1"/>
    <property type="match status" value="1"/>
</dbReference>
<evidence type="ECO:0000256" key="7">
    <source>
        <dbReference type="ARBA" id="ARBA00023211"/>
    </source>
</evidence>
<evidence type="ECO:0000256" key="8">
    <source>
        <dbReference type="ARBA" id="ARBA00047761"/>
    </source>
</evidence>
<keyword evidence="4" id="KW-0677">Repeat</keyword>
<keyword evidence="5 10" id="KW-0378">Hydrolase</keyword>
<comment type="cofactor">
    <cofactor evidence="1">
        <name>Mn(2+)</name>
        <dbReference type="ChEBI" id="CHEBI:29035"/>
    </cofactor>
</comment>
<dbReference type="InterPro" id="IPR006186">
    <property type="entry name" value="Ser/Thr-sp_prot-phosphatase"/>
</dbReference>
<evidence type="ECO:0000256" key="5">
    <source>
        <dbReference type="ARBA" id="ARBA00022801"/>
    </source>
</evidence>
<dbReference type="Gene3D" id="1.10.238.10">
    <property type="entry name" value="EF-hand"/>
    <property type="match status" value="1"/>
</dbReference>
<reference evidence="14" key="1">
    <citation type="submission" date="2025-08" db="UniProtKB">
        <authorList>
            <consortium name="RefSeq"/>
        </authorList>
    </citation>
    <scope>IDENTIFICATION</scope>
    <source>
        <tissue evidence="14">Whole Larva</tissue>
    </source>
</reference>
<evidence type="ECO:0000256" key="9">
    <source>
        <dbReference type="ARBA" id="ARBA00048336"/>
    </source>
</evidence>
<accession>A0ABM1MLR4</accession>
<keyword evidence="6" id="KW-0106">Calcium</keyword>
<dbReference type="PIRSF" id="PIRSF000912">
    <property type="entry name" value="PPEF"/>
    <property type="match status" value="1"/>
</dbReference>
<proteinExistence type="inferred from homology"/>
<feature type="domain" description="EF-hand" evidence="12">
    <location>
        <begin position="512"/>
        <end position="547"/>
    </location>
</feature>
<organism evidence="13 14">
    <name type="scientific">Nicrophorus vespilloides</name>
    <name type="common">Boreal carrion beetle</name>
    <dbReference type="NCBI Taxonomy" id="110193"/>
    <lineage>
        <taxon>Eukaryota</taxon>
        <taxon>Metazoa</taxon>
        <taxon>Ecdysozoa</taxon>
        <taxon>Arthropoda</taxon>
        <taxon>Hexapoda</taxon>
        <taxon>Insecta</taxon>
        <taxon>Pterygota</taxon>
        <taxon>Neoptera</taxon>
        <taxon>Endopterygota</taxon>
        <taxon>Coleoptera</taxon>
        <taxon>Polyphaga</taxon>
        <taxon>Staphyliniformia</taxon>
        <taxon>Silphidae</taxon>
        <taxon>Nicrophorinae</taxon>
        <taxon>Nicrophorus</taxon>
    </lineage>
</organism>
<dbReference type="SUPFAM" id="SSF56300">
    <property type="entry name" value="Metallo-dependent phosphatases"/>
    <property type="match status" value="1"/>
</dbReference>
<evidence type="ECO:0000256" key="3">
    <source>
        <dbReference type="ARBA" id="ARBA00022723"/>
    </source>
</evidence>
<sequence>MSGTGATDEQDSRSILDDQRVPTSRRRRFVSCFKIRLKAILMFLLPKKIAAFFEPKRDVVKIESAIKSAILIQRWYRLHRASLELRKRYTWTIFQRIEYSSEHHQIQVYNFYRCLLNNIPIVKQLAETRVENASIDLLNMKMWNDAEAQIRADKKYKGIHVNFPMRKADLHNLIQHFNDRKKPKLHACYVAKILIEAVFHLRKLPNINVLHMNVSQEFTVCGDIHGQLDDLLLILQKNGLPSQENPYIFNGDFVDRGKCGLEVLLILLSCLLVFPEGMYLNRGNHEDLAVNERYGFYAEVELKYRRHNSNLFKLFEELYRWLPLATVIDDRIFVAHGGISDRTELGIIRNANRSRFDSILRPSEMSQEDMSEEDKKIFNDEWTQVRDLLWSDPASTDGCAANKIRGAGTFFGADVTEEFLLQNDFDLLIRSHECKADGFEITHRNKLITIFSASNYYSVGSNRGAYLKIFGSDLKYKVVQFNASRAKRLTFRERIDVVEASAIRELYRHIEINRTKLLVAFNKFDPDNDGVISLKDWCSCMEKTTGLSLPWRLLREKLVTQDERSEMILYNSTFSKYKYSLSNNGEGVMDILYDNKVRLQKIFRIIDKDNAGYICLEKLLDACNAINERLPNAVSTGDLDAFFNLMDTNKDGGIDLNEFLETFRIANAGSSTKGELPEVVGHVDLDQVDIVESPYSDEVEI</sequence>